<feature type="region of interest" description="Disordered" evidence="1">
    <location>
        <begin position="420"/>
        <end position="504"/>
    </location>
</feature>
<feature type="region of interest" description="Disordered" evidence="1">
    <location>
        <begin position="1385"/>
        <end position="1406"/>
    </location>
</feature>
<name>A0A0J9SL11_PLAVI</name>
<gene>
    <name evidence="2" type="ORF">PVIIG_02462</name>
</gene>
<feature type="region of interest" description="Disordered" evidence="1">
    <location>
        <begin position="45"/>
        <end position="182"/>
    </location>
</feature>
<feature type="region of interest" description="Disordered" evidence="1">
    <location>
        <begin position="283"/>
        <end position="303"/>
    </location>
</feature>
<evidence type="ECO:0000313" key="2">
    <source>
        <dbReference type="EMBL" id="KMZ82677.1"/>
    </source>
</evidence>
<proteinExistence type="predicted"/>
<protein>
    <submittedName>
        <fullName evidence="2">Blood stage membrane protein ag-1</fullName>
    </submittedName>
</protein>
<feature type="compositionally biased region" description="Basic residues" evidence="1">
    <location>
        <begin position="140"/>
        <end position="154"/>
    </location>
</feature>
<feature type="compositionally biased region" description="Polar residues" evidence="1">
    <location>
        <begin position="1200"/>
        <end position="1228"/>
    </location>
</feature>
<evidence type="ECO:0000256" key="1">
    <source>
        <dbReference type="SAM" id="MobiDB-lite"/>
    </source>
</evidence>
<feature type="compositionally biased region" description="Basic and acidic residues" evidence="1">
    <location>
        <begin position="88"/>
        <end position="138"/>
    </location>
</feature>
<feature type="compositionally biased region" description="Gly residues" evidence="1">
    <location>
        <begin position="425"/>
        <end position="438"/>
    </location>
</feature>
<feature type="region of interest" description="Disordered" evidence="1">
    <location>
        <begin position="1181"/>
        <end position="1228"/>
    </location>
</feature>
<evidence type="ECO:0000313" key="3">
    <source>
        <dbReference type="Proteomes" id="UP000053562"/>
    </source>
</evidence>
<dbReference type="EMBL" id="KQ234166">
    <property type="protein sequence ID" value="KMZ82677.1"/>
    <property type="molecule type" value="Genomic_DNA"/>
</dbReference>
<accession>A0A0J9SL11</accession>
<organism evidence="2 3">
    <name type="scientific">Plasmodium vivax India VII</name>
    <dbReference type="NCBI Taxonomy" id="1077284"/>
    <lineage>
        <taxon>Eukaryota</taxon>
        <taxon>Sar</taxon>
        <taxon>Alveolata</taxon>
        <taxon>Apicomplexa</taxon>
        <taxon>Aconoidasida</taxon>
        <taxon>Haemosporida</taxon>
        <taxon>Plasmodiidae</taxon>
        <taxon>Plasmodium</taxon>
        <taxon>Plasmodium (Plasmodium)</taxon>
    </lineage>
</organism>
<feature type="compositionally biased region" description="Basic and acidic residues" evidence="1">
    <location>
        <begin position="764"/>
        <end position="773"/>
    </location>
</feature>
<dbReference type="OrthoDB" id="387253at2759"/>
<feature type="compositionally biased region" description="Basic and acidic residues" evidence="1">
    <location>
        <begin position="54"/>
        <end position="69"/>
    </location>
</feature>
<feature type="compositionally biased region" description="Basic and acidic residues" evidence="1">
    <location>
        <begin position="284"/>
        <end position="293"/>
    </location>
</feature>
<dbReference type="Proteomes" id="UP000053562">
    <property type="component" value="Unassembled WGS sequence"/>
</dbReference>
<sequence>MENIKTLYHIFSSADGSPVDGGDQKKCYKGIQDVEGAPLSEAAVVAPQKTHKKVSPEERAKRTNKEKELSSPFNHFPHFGEYTGAHSADVERRRSEREDRSFRQRGEVTPDWEALQHVDDPSESLAKEANDREGEMVGHSKGKMPRRGSHLRHHNGGEKKDASSSPTKGETSEQPKGRQSHMGGAVHLVREHNPTGEATQNGFVSPSKETLFYEAFASLSSQMANEGTHVDNPFRRNSNGGNLLNIEPQQSNREKVEPSLGGAKVMPLNWDRHDCTLIDLHASIPKEEGETSKGEPSPNEGLHPQWDFLKWDEATVQVERTEDPFLNLIGGGNFPEGVPFFEEHSSMGGSLSNEKDPIRMGDFHTGGVAPLGSENPFGELTSWSAMRGGGQAEGMTRDVQVNAQAEGQLRSNLFPLDGDYSPGGEANGGGFHTGGGSPVCGVNGDTAADEELMGRDNPVNNPHPHPHLHPHQWGKSLTGDPFHVVDSKRGGSTPPNSHMMKNPPTEEIKLHDELINLSDGPTSEMGLIGKGTPPRGEPSVGWLSLEEGNHMDCFHLMGEAKTEGGKSPLWGKHDFFNFEHDEEVGAPRRGSPDWVEDVSKGVVSSEEGAPKEGSHVGLFAATPHQIGGKEKATANANAEEEEDPALTYRYLTEQRMVEEAAPMEDEGSSFLDIIDEIVSISKDIIGTNQHEDGVLGIQQGGPNGGMNCLQFEGHPPGALQMGHPLSAAMGAMVEAAEKSTHEGVSNDPPEEKLLDDVYVHFDHLSESRRKGEDSSDEDVTANRREDSPCDAVHGNASRTYVDALQVAHPPWRNRSTETEDDAGGVKEEDPQESPSLRITPGWADPPTMQLCEGIYHVLMSRNYLEALPVLAAYRGEKQTDGRPISEVSDATHRGASNYLGDDSLHGKVNLLTFHTYLRRAKKMNKRGFDEMYDYSDYVYTHMDEIYQMDVSRFFFNSNYLENMNRYVIKKNRIVNDLTNAHNFVNDFLKKKENVITQKGFRTDVTYPMYFLMLTDLLVTLWRMSLSRLKEANWSKTIRFLTRRLRRKTTIRVLKRCHSLLSRIYRHLTKHPLDERQKKKIIKTVKRSRSFKVAQKNVRRINTFCFYVLIFFLPMSVPPFGRDLSGRDYLLHCFLRNVNKVVLRSENVRDVVRKAVSSSQRNICRLKVHSLEQVFRCSFEDAPRGGGPASAGASSHRKGRSNGQPNCEPNGLRNCQPNRQPNGLPTRQPNSLAEALRDIHISARIEHVEEELAAYLRANAHFHETFFNIIVPMLNGLTTLLDSLEAIFALYVKYKVRKSRELIFFRNPWLCSYDAFLSFSRSGGPAPNRVEGGGVVSDSAGNLADDSADSLAAYMAQQDRQLAQDDLGALYSLKRVKEMLLLGGRKEGASRSNTGGGPKRSHLSERGRENQAKLNAYYSYILKLCLDERYKEINTRALRCLFCSLYFS</sequence>
<feature type="region of interest" description="Disordered" evidence="1">
    <location>
        <begin position="764"/>
        <end position="841"/>
    </location>
</feature>
<reference evidence="2 3" key="1">
    <citation type="submission" date="2011-08" db="EMBL/GenBank/DDBJ databases">
        <title>The Genome Sequence of Plasmodium vivax India VII.</title>
        <authorList>
            <consortium name="The Broad Institute Genome Sequencing Platform"/>
            <consortium name="The Broad Institute Genome Sequencing Center for Infectious Disease"/>
            <person name="Neafsey D."/>
            <person name="Carlton J."/>
            <person name="Barnwell J."/>
            <person name="Collins W."/>
            <person name="Escalante A."/>
            <person name="Mullikin J."/>
            <person name="Saul A."/>
            <person name="Guigo R."/>
            <person name="Camara F."/>
            <person name="Young S.K."/>
            <person name="Zeng Q."/>
            <person name="Gargeya S."/>
            <person name="Fitzgerald M."/>
            <person name="Haas B."/>
            <person name="Abouelleil A."/>
            <person name="Alvarado L."/>
            <person name="Arachchi H.M."/>
            <person name="Berlin A."/>
            <person name="Brown A."/>
            <person name="Chapman S.B."/>
            <person name="Chen Z."/>
            <person name="Dunbar C."/>
            <person name="Freedman E."/>
            <person name="Gearin G."/>
            <person name="Gellesch M."/>
            <person name="Goldberg J."/>
            <person name="Griggs A."/>
            <person name="Gujja S."/>
            <person name="Heiman D."/>
            <person name="Howarth C."/>
            <person name="Larson L."/>
            <person name="Lui A."/>
            <person name="MacDonald P.J.P."/>
            <person name="Montmayeur A."/>
            <person name="Murphy C."/>
            <person name="Neiman D."/>
            <person name="Pearson M."/>
            <person name="Priest M."/>
            <person name="Roberts A."/>
            <person name="Saif S."/>
            <person name="Shea T."/>
            <person name="Shenoy N."/>
            <person name="Sisk P."/>
            <person name="Stolte C."/>
            <person name="Sykes S."/>
            <person name="Wortman J."/>
            <person name="Nusbaum C."/>
            <person name="Birren B."/>
        </authorList>
    </citation>
    <scope>NUCLEOTIDE SEQUENCE [LARGE SCALE GENOMIC DNA]</scope>
    <source>
        <strain evidence="2 3">India VII</strain>
    </source>
</reference>